<evidence type="ECO:0000313" key="2">
    <source>
        <dbReference type="EMBL" id="SDG07051.1"/>
    </source>
</evidence>
<evidence type="ECO:0000313" key="3">
    <source>
        <dbReference type="Proteomes" id="UP000199415"/>
    </source>
</evidence>
<reference evidence="2 3" key="1">
    <citation type="submission" date="2016-10" db="EMBL/GenBank/DDBJ databases">
        <authorList>
            <person name="de Groot N.N."/>
        </authorList>
    </citation>
    <scope>NUCLEOTIDE SEQUENCE [LARGE SCALE GENOMIC DNA]</scope>
    <source>
        <strain evidence="2 3">DSM 25584</strain>
    </source>
</reference>
<proteinExistence type="predicted"/>
<protein>
    <submittedName>
        <fullName evidence="2">Uncharacterized protein</fullName>
    </submittedName>
</protein>
<gene>
    <name evidence="2" type="ORF">SAMN05216241_10533</name>
</gene>
<evidence type="ECO:0000256" key="1">
    <source>
        <dbReference type="SAM" id="MobiDB-lite"/>
    </source>
</evidence>
<organism evidence="2 3">
    <name type="scientific">Limimonas halophila</name>
    <dbReference type="NCBI Taxonomy" id="1082479"/>
    <lineage>
        <taxon>Bacteria</taxon>
        <taxon>Pseudomonadati</taxon>
        <taxon>Pseudomonadota</taxon>
        <taxon>Alphaproteobacteria</taxon>
        <taxon>Rhodospirillales</taxon>
        <taxon>Rhodovibrionaceae</taxon>
        <taxon>Limimonas</taxon>
    </lineage>
</organism>
<feature type="region of interest" description="Disordered" evidence="1">
    <location>
        <begin position="1"/>
        <end position="27"/>
    </location>
</feature>
<accession>A0A1G7R8C1</accession>
<dbReference type="RefSeq" id="WP_090019625.1">
    <property type="nucleotide sequence ID" value="NZ_FNCE01000005.1"/>
</dbReference>
<keyword evidence="3" id="KW-1185">Reference proteome</keyword>
<sequence>MADAACARDGAGEDSGGGDSGAGRTPEATIRAMDDAVSEALAALEAVEVLADRVDAAAARAGATGVPSLGLLAAVRCLRAHLDTVDARLTADGG</sequence>
<dbReference type="Proteomes" id="UP000199415">
    <property type="component" value="Unassembled WGS sequence"/>
</dbReference>
<dbReference type="AlphaFoldDB" id="A0A1G7R8C1"/>
<dbReference type="EMBL" id="FNCE01000005">
    <property type="protein sequence ID" value="SDG07051.1"/>
    <property type="molecule type" value="Genomic_DNA"/>
</dbReference>
<name>A0A1G7R8C1_9PROT</name>